<evidence type="ECO:0000256" key="12">
    <source>
        <dbReference type="SAM" id="SignalP"/>
    </source>
</evidence>
<dbReference type="GO" id="GO:0071555">
    <property type="term" value="P:cell wall organization"/>
    <property type="evidence" value="ECO:0007669"/>
    <property type="project" value="UniProtKB-KW"/>
</dbReference>
<sequence>MQFLAKLSVITAAATSLLGVLAVPTHPTLATRAPAQVITSCTKPNTVALTFDDGPYWYSYDISKMLVAAGAKGTFFVNGNNCESDASTMRPMSSMPLALPSVAAADSCYRRLKYLYGKGHQIASHTWSHAHLTTLSWDQIHDEMWRVEKALMQIIGVQPAQMRPPYGEYNGESRPRGCWHPWPVDVSEVADFSNHTTNCAIDIASVLWDFDSQDSNGASADQSKQLYDNIIAQHPSNILTLNHETRVDTAFQVLPYAISKLQAAGYQLVTVAECLGVNPYQFTVPPGNRDVRLTHVRSSPSTDVIF</sequence>
<evidence type="ECO:0000256" key="3">
    <source>
        <dbReference type="ARBA" id="ARBA00022475"/>
    </source>
</evidence>
<dbReference type="PANTHER" id="PTHR46471">
    <property type="entry name" value="CHITIN DEACETYLASE"/>
    <property type="match status" value="1"/>
</dbReference>
<protein>
    <recommendedName>
        <fullName evidence="13">NodB homology domain-containing protein</fullName>
    </recommendedName>
</protein>
<name>A0A5N5QAS3_9AGAM</name>
<reference evidence="14 15" key="1">
    <citation type="journal article" date="2019" name="Fungal Biol. Biotechnol.">
        <title>Draft genome sequence of fastidious pathogen Ceratobasidium theobromae, which causes vascular-streak dieback in Theobroma cacao.</title>
        <authorList>
            <person name="Ali S.S."/>
            <person name="Asman A."/>
            <person name="Shao J."/>
            <person name="Firmansyah A.P."/>
            <person name="Susilo A.W."/>
            <person name="Rosmana A."/>
            <person name="McMahon P."/>
            <person name="Junaid M."/>
            <person name="Guest D."/>
            <person name="Kheng T.Y."/>
            <person name="Meinhardt L.W."/>
            <person name="Bailey B.A."/>
        </authorList>
    </citation>
    <scope>NUCLEOTIDE SEQUENCE [LARGE SCALE GENOMIC DNA]</scope>
    <source>
        <strain evidence="14 15">CT2</strain>
    </source>
</reference>
<evidence type="ECO:0000313" key="14">
    <source>
        <dbReference type="EMBL" id="KAB5588506.1"/>
    </source>
</evidence>
<comment type="cofactor">
    <cofactor evidence="1">
        <name>Co(2+)</name>
        <dbReference type="ChEBI" id="CHEBI:48828"/>
    </cofactor>
</comment>
<keyword evidence="8" id="KW-0472">Membrane</keyword>
<dbReference type="PROSITE" id="PS51677">
    <property type="entry name" value="NODB"/>
    <property type="match status" value="1"/>
</dbReference>
<comment type="subcellular location">
    <subcellularLocation>
        <location evidence="2">Cell membrane</location>
        <topology evidence="2">Lipid-anchor</topology>
        <topology evidence="2">GPI-anchor</topology>
    </subcellularLocation>
</comment>
<evidence type="ECO:0000256" key="1">
    <source>
        <dbReference type="ARBA" id="ARBA00001941"/>
    </source>
</evidence>
<evidence type="ECO:0000256" key="4">
    <source>
        <dbReference type="ARBA" id="ARBA00022622"/>
    </source>
</evidence>
<evidence type="ECO:0000256" key="10">
    <source>
        <dbReference type="ARBA" id="ARBA00023288"/>
    </source>
</evidence>
<comment type="caution">
    <text evidence="14">The sequence shown here is derived from an EMBL/GenBank/DDBJ whole genome shotgun (WGS) entry which is preliminary data.</text>
</comment>
<accession>A0A5N5QAS3</accession>
<proteinExistence type="predicted"/>
<dbReference type="Proteomes" id="UP000383932">
    <property type="component" value="Unassembled WGS sequence"/>
</dbReference>
<dbReference type="SUPFAM" id="SSF88713">
    <property type="entry name" value="Glycoside hydrolase/deacetylase"/>
    <property type="match status" value="1"/>
</dbReference>
<dbReference type="InterPro" id="IPR011330">
    <property type="entry name" value="Glyco_hydro/deAcase_b/a-brl"/>
</dbReference>
<keyword evidence="9" id="KW-0119">Carbohydrate metabolism</keyword>
<feature type="chain" id="PRO_5024357852" description="NodB homology domain-containing protein" evidence="12">
    <location>
        <begin position="23"/>
        <end position="306"/>
    </location>
</feature>
<dbReference type="GO" id="GO:0046872">
    <property type="term" value="F:metal ion binding"/>
    <property type="evidence" value="ECO:0007669"/>
    <property type="project" value="UniProtKB-KW"/>
</dbReference>
<keyword evidence="4" id="KW-0336">GPI-anchor</keyword>
<evidence type="ECO:0000256" key="6">
    <source>
        <dbReference type="ARBA" id="ARBA00022729"/>
    </source>
</evidence>
<feature type="domain" description="NodB homology" evidence="13">
    <location>
        <begin position="45"/>
        <end position="269"/>
    </location>
</feature>
<keyword evidence="5" id="KW-0479">Metal-binding</keyword>
<evidence type="ECO:0000259" key="13">
    <source>
        <dbReference type="PROSITE" id="PS51677"/>
    </source>
</evidence>
<dbReference type="GO" id="GO:0098552">
    <property type="term" value="C:side of membrane"/>
    <property type="evidence" value="ECO:0007669"/>
    <property type="project" value="UniProtKB-KW"/>
</dbReference>
<keyword evidence="4" id="KW-0325">Glycoprotein</keyword>
<organism evidence="14 15">
    <name type="scientific">Ceratobasidium theobromae</name>
    <dbReference type="NCBI Taxonomy" id="1582974"/>
    <lineage>
        <taxon>Eukaryota</taxon>
        <taxon>Fungi</taxon>
        <taxon>Dikarya</taxon>
        <taxon>Basidiomycota</taxon>
        <taxon>Agaricomycotina</taxon>
        <taxon>Agaricomycetes</taxon>
        <taxon>Cantharellales</taxon>
        <taxon>Ceratobasidiaceae</taxon>
        <taxon>Ceratobasidium</taxon>
    </lineage>
</organism>
<dbReference type="GO" id="GO:0005886">
    <property type="term" value="C:plasma membrane"/>
    <property type="evidence" value="ECO:0007669"/>
    <property type="project" value="UniProtKB-SubCell"/>
</dbReference>
<keyword evidence="10" id="KW-0449">Lipoprotein</keyword>
<dbReference type="OrthoDB" id="2125469at2759"/>
<gene>
    <name evidence="14" type="ORF">CTheo_8053</name>
</gene>
<keyword evidence="6 12" id="KW-0732">Signal</keyword>
<dbReference type="Pfam" id="PF01522">
    <property type="entry name" value="Polysacc_deac_1"/>
    <property type="match status" value="1"/>
</dbReference>
<keyword evidence="15" id="KW-1185">Reference proteome</keyword>
<keyword evidence="11" id="KW-0961">Cell wall biogenesis/degradation</keyword>
<dbReference type="EMBL" id="SSOP01000435">
    <property type="protein sequence ID" value="KAB5588506.1"/>
    <property type="molecule type" value="Genomic_DNA"/>
</dbReference>
<dbReference type="AlphaFoldDB" id="A0A5N5QAS3"/>
<evidence type="ECO:0000256" key="9">
    <source>
        <dbReference type="ARBA" id="ARBA00023277"/>
    </source>
</evidence>
<dbReference type="InterPro" id="IPR002509">
    <property type="entry name" value="NODB_dom"/>
</dbReference>
<evidence type="ECO:0000256" key="5">
    <source>
        <dbReference type="ARBA" id="ARBA00022723"/>
    </source>
</evidence>
<feature type="signal peptide" evidence="12">
    <location>
        <begin position="1"/>
        <end position="22"/>
    </location>
</feature>
<evidence type="ECO:0000313" key="15">
    <source>
        <dbReference type="Proteomes" id="UP000383932"/>
    </source>
</evidence>
<evidence type="ECO:0000256" key="2">
    <source>
        <dbReference type="ARBA" id="ARBA00004609"/>
    </source>
</evidence>
<keyword evidence="7" id="KW-0378">Hydrolase</keyword>
<dbReference type="Gene3D" id="3.20.20.370">
    <property type="entry name" value="Glycoside hydrolase/deacetylase"/>
    <property type="match status" value="1"/>
</dbReference>
<dbReference type="GO" id="GO:0016810">
    <property type="term" value="F:hydrolase activity, acting on carbon-nitrogen (but not peptide) bonds"/>
    <property type="evidence" value="ECO:0007669"/>
    <property type="project" value="InterPro"/>
</dbReference>
<keyword evidence="3" id="KW-1003">Cell membrane</keyword>
<dbReference type="GO" id="GO:0005975">
    <property type="term" value="P:carbohydrate metabolic process"/>
    <property type="evidence" value="ECO:0007669"/>
    <property type="project" value="InterPro"/>
</dbReference>
<evidence type="ECO:0000256" key="8">
    <source>
        <dbReference type="ARBA" id="ARBA00023136"/>
    </source>
</evidence>
<evidence type="ECO:0000256" key="11">
    <source>
        <dbReference type="ARBA" id="ARBA00023316"/>
    </source>
</evidence>
<dbReference type="PANTHER" id="PTHR46471:SF2">
    <property type="entry name" value="CHITIN DEACETYLASE-RELATED"/>
    <property type="match status" value="1"/>
</dbReference>
<evidence type="ECO:0000256" key="7">
    <source>
        <dbReference type="ARBA" id="ARBA00022801"/>
    </source>
</evidence>